<reference evidence="7 8" key="1">
    <citation type="journal article" date="2015" name="Genome Announc.">
        <title>Expanding the biotechnology potential of lactobacilli through comparative genomics of 213 strains and associated genera.</title>
        <authorList>
            <person name="Sun Z."/>
            <person name="Harris H.M."/>
            <person name="McCann A."/>
            <person name="Guo C."/>
            <person name="Argimon S."/>
            <person name="Zhang W."/>
            <person name="Yang X."/>
            <person name="Jeffery I.B."/>
            <person name="Cooney J.C."/>
            <person name="Kagawa T.F."/>
            <person name="Liu W."/>
            <person name="Song Y."/>
            <person name="Salvetti E."/>
            <person name="Wrobel A."/>
            <person name="Rasinkangas P."/>
            <person name="Parkhill J."/>
            <person name="Rea M.C."/>
            <person name="O'Sullivan O."/>
            <person name="Ritari J."/>
            <person name="Douillard F.P."/>
            <person name="Paul Ross R."/>
            <person name="Yang R."/>
            <person name="Briner A.E."/>
            <person name="Felis G.E."/>
            <person name="de Vos W.M."/>
            <person name="Barrangou R."/>
            <person name="Klaenhammer T.R."/>
            <person name="Caufield P.W."/>
            <person name="Cui Y."/>
            <person name="Zhang H."/>
            <person name="O'Toole P.W."/>
        </authorList>
    </citation>
    <scope>NUCLEOTIDE SEQUENCE [LARGE SCALE GENOMIC DNA]</scope>
    <source>
        <strain evidence="7 8">DSM 24302</strain>
    </source>
</reference>
<comment type="subcellular location">
    <subcellularLocation>
        <location evidence="1">Cell membrane</location>
        <topology evidence="1">Peripheral membrane protein</topology>
    </subcellularLocation>
</comment>
<comment type="similarity">
    <text evidence="2">Belongs to the CDP-glycerol glycerophosphotransferase family.</text>
</comment>
<dbReference type="InterPro" id="IPR007554">
    <property type="entry name" value="Glycerophosphate_synth"/>
</dbReference>
<dbReference type="GO" id="GO:0047355">
    <property type="term" value="F:CDP-glycerol glycerophosphotransferase activity"/>
    <property type="evidence" value="ECO:0007669"/>
    <property type="project" value="InterPro"/>
</dbReference>
<evidence type="ECO:0000256" key="5">
    <source>
        <dbReference type="ARBA" id="ARBA00022944"/>
    </source>
</evidence>
<dbReference type="InterPro" id="IPR043149">
    <property type="entry name" value="TagF_N"/>
</dbReference>
<evidence type="ECO:0000256" key="3">
    <source>
        <dbReference type="ARBA" id="ARBA00022475"/>
    </source>
</evidence>
<dbReference type="STRING" id="1423802.FC56_GL000496"/>
<dbReference type="PATRIC" id="fig|1423802.4.peg.506"/>
<evidence type="ECO:0000256" key="2">
    <source>
        <dbReference type="ARBA" id="ARBA00010488"/>
    </source>
</evidence>
<name>A0A0R2CS27_9LACO</name>
<dbReference type="InterPro" id="IPR051612">
    <property type="entry name" value="Teichoic_Acid_Biosynth"/>
</dbReference>
<dbReference type="Pfam" id="PF04464">
    <property type="entry name" value="Glyphos_transf"/>
    <property type="match status" value="1"/>
</dbReference>
<dbReference type="Gene3D" id="3.40.50.12580">
    <property type="match status" value="1"/>
</dbReference>
<sequence length="409" mass="48538">MKKQLIHFLKLIARLGLIVMNDGFLCMATKKGTVVFESFNGKDVNDNPYAIYRQLVANNPELKEKLYFSVKPKEYKRLHKEHPEIKLVKRFTPAWVPIIARAQFWVMNSRMPAWWHKNKNTTYIQTWHGTPLKRLGADIENVEIPGKTTEQYHQEFIQEAQRWQYLIAPNQYSKDIFTRAFQFTNHFLDIGYPRNDVLYTDNNAFKIKHLKQTLLGHNFRQVILYAPTWRDDDYIQPGQYHFTLPFDLKKFFDMVGDDVALIIRPHYLVADQVDVTGFEDRVFVRTAEDINQLYLISDLLITDYSSVMFDYANLKRPMLFYPYDLKHYQKELRGFYFPYDEQHLPGPVVTNPADFYQQLAIFKEAGTFPAFKSQLQQFNQQFCQWENGYASNEVAKLIKKLITERKMTK</sequence>
<keyword evidence="5" id="KW-0777">Teichoic acid biosynthesis</keyword>
<dbReference type="Proteomes" id="UP000051256">
    <property type="component" value="Unassembled WGS sequence"/>
</dbReference>
<evidence type="ECO:0000256" key="1">
    <source>
        <dbReference type="ARBA" id="ARBA00004202"/>
    </source>
</evidence>
<dbReference type="PANTHER" id="PTHR37316">
    <property type="entry name" value="TEICHOIC ACID GLYCEROL-PHOSPHATE PRIMASE"/>
    <property type="match status" value="1"/>
</dbReference>
<dbReference type="AlphaFoldDB" id="A0A0R2CS27"/>
<evidence type="ECO:0000313" key="7">
    <source>
        <dbReference type="EMBL" id="KRM93778.1"/>
    </source>
</evidence>
<keyword evidence="4 7" id="KW-0808">Transferase</keyword>
<evidence type="ECO:0000313" key="8">
    <source>
        <dbReference type="Proteomes" id="UP000051256"/>
    </source>
</evidence>
<dbReference type="RefSeq" id="WP_056978290.1">
    <property type="nucleotide sequence ID" value="NZ_AYZR01000008.1"/>
</dbReference>
<protein>
    <submittedName>
        <fullName evidence="7">CDP-glycerol poly(Glycerophosphate) glycerophosphotransferase</fullName>
    </submittedName>
</protein>
<comment type="caution">
    <text evidence="7">The sequence shown here is derived from an EMBL/GenBank/DDBJ whole genome shotgun (WGS) entry which is preliminary data.</text>
</comment>
<accession>A0A0R2CS27</accession>
<dbReference type="PANTHER" id="PTHR37316:SF3">
    <property type="entry name" value="TEICHOIC ACID GLYCEROL-PHOSPHATE TRANSFERASE"/>
    <property type="match status" value="1"/>
</dbReference>
<organism evidence="7 8">
    <name type="scientific">Lentilactobacillus senioris DSM 24302 = JCM 17472</name>
    <dbReference type="NCBI Taxonomy" id="1423802"/>
    <lineage>
        <taxon>Bacteria</taxon>
        <taxon>Bacillati</taxon>
        <taxon>Bacillota</taxon>
        <taxon>Bacilli</taxon>
        <taxon>Lactobacillales</taxon>
        <taxon>Lactobacillaceae</taxon>
        <taxon>Lentilactobacillus</taxon>
    </lineage>
</organism>
<dbReference type="InterPro" id="IPR043148">
    <property type="entry name" value="TagF_C"/>
</dbReference>
<keyword evidence="6" id="KW-0472">Membrane</keyword>
<dbReference type="EMBL" id="AYZR01000008">
    <property type="protein sequence ID" value="KRM93778.1"/>
    <property type="molecule type" value="Genomic_DNA"/>
</dbReference>
<evidence type="ECO:0000256" key="4">
    <source>
        <dbReference type="ARBA" id="ARBA00022679"/>
    </source>
</evidence>
<dbReference type="Gene3D" id="3.40.50.11820">
    <property type="match status" value="1"/>
</dbReference>
<keyword evidence="3" id="KW-1003">Cell membrane</keyword>
<dbReference type="GO" id="GO:0005886">
    <property type="term" value="C:plasma membrane"/>
    <property type="evidence" value="ECO:0007669"/>
    <property type="project" value="UniProtKB-SubCell"/>
</dbReference>
<dbReference type="SUPFAM" id="SSF53756">
    <property type="entry name" value="UDP-Glycosyltransferase/glycogen phosphorylase"/>
    <property type="match status" value="1"/>
</dbReference>
<keyword evidence="8" id="KW-1185">Reference proteome</keyword>
<proteinExistence type="inferred from homology"/>
<dbReference type="GO" id="GO:0019350">
    <property type="term" value="P:teichoic acid biosynthetic process"/>
    <property type="evidence" value="ECO:0007669"/>
    <property type="project" value="UniProtKB-KW"/>
</dbReference>
<gene>
    <name evidence="7" type="ORF">FC56_GL000496</name>
</gene>
<evidence type="ECO:0000256" key="6">
    <source>
        <dbReference type="ARBA" id="ARBA00023136"/>
    </source>
</evidence>